<dbReference type="InterPro" id="IPR057362">
    <property type="entry name" value="WDGH"/>
</dbReference>
<feature type="domain" description="WDGH" evidence="1">
    <location>
        <begin position="18"/>
        <end position="112"/>
    </location>
</feature>
<sequence length="124" mass="14238">MAEGITVNDNFIPCDPSKVSDGYHTFEELYDHRCLLFIQLIGLLPAFSFASYCHSDETVWEGWFIAGCKLNNGMITYHLPIKFADLIPNSVWVPKAPEWDGHTSRDVCDRLIKEAKTRKILLYK</sequence>
<organism evidence="2">
    <name type="scientific">Bacteriophage sp</name>
    <dbReference type="NCBI Taxonomy" id="38018"/>
    <lineage>
        <taxon>Viruses</taxon>
    </lineage>
</organism>
<accession>A0A7G9A4F2</accession>
<evidence type="ECO:0000313" key="2">
    <source>
        <dbReference type="EMBL" id="QNL31625.1"/>
    </source>
</evidence>
<dbReference type="Pfam" id="PF25311">
    <property type="entry name" value="WDGH"/>
    <property type="match status" value="1"/>
</dbReference>
<reference evidence="2" key="1">
    <citation type="submission" date="2020-07" db="EMBL/GenBank/DDBJ databases">
        <title>Dissolved microcystin release linked to lysis of a Microcystis spp. bloom in Lake Erie (USA) attributed to a novel cyanophage.</title>
        <authorList>
            <person name="McKindles K.M."/>
            <person name="Manes M.A."/>
            <person name="DeMarco J.R."/>
            <person name="McClure A."/>
            <person name="McKay R.M."/>
            <person name="Davis T.W."/>
            <person name="Bullerjahn G.S."/>
        </authorList>
    </citation>
    <scope>NUCLEOTIDE SEQUENCE</scope>
</reference>
<name>A0A7G9A4F2_9VIRU</name>
<protein>
    <recommendedName>
        <fullName evidence="1">WDGH domain-containing protein</fullName>
    </recommendedName>
</protein>
<evidence type="ECO:0000259" key="1">
    <source>
        <dbReference type="Pfam" id="PF25311"/>
    </source>
</evidence>
<dbReference type="EMBL" id="MT840186">
    <property type="protein sequence ID" value="QNL31625.1"/>
    <property type="molecule type" value="Genomic_DNA"/>
</dbReference>
<proteinExistence type="predicted"/>